<comment type="caution">
    <text evidence="1">The sequence shown here is derived from an EMBL/GenBank/DDBJ whole genome shotgun (WGS) entry which is preliminary data.</text>
</comment>
<reference evidence="1 2" key="1">
    <citation type="journal article" date="2024" name="Commun. Biol.">
        <title>Comparative genomic analysis of thermophilic fungi reveals convergent evolutionary adaptations and gene losses.</title>
        <authorList>
            <person name="Steindorff A.S."/>
            <person name="Aguilar-Pontes M.V."/>
            <person name="Robinson A.J."/>
            <person name="Andreopoulos B."/>
            <person name="LaButti K."/>
            <person name="Kuo A."/>
            <person name="Mondo S."/>
            <person name="Riley R."/>
            <person name="Otillar R."/>
            <person name="Haridas S."/>
            <person name="Lipzen A."/>
            <person name="Grimwood J."/>
            <person name="Schmutz J."/>
            <person name="Clum A."/>
            <person name="Reid I.D."/>
            <person name="Moisan M.C."/>
            <person name="Butler G."/>
            <person name="Nguyen T.T.M."/>
            <person name="Dewar K."/>
            <person name="Conant G."/>
            <person name="Drula E."/>
            <person name="Henrissat B."/>
            <person name="Hansel C."/>
            <person name="Singer S."/>
            <person name="Hutchinson M.I."/>
            <person name="de Vries R.P."/>
            <person name="Natvig D.O."/>
            <person name="Powell A.J."/>
            <person name="Tsang A."/>
            <person name="Grigoriev I.V."/>
        </authorList>
    </citation>
    <scope>NUCLEOTIDE SEQUENCE [LARGE SCALE GENOMIC DNA]</scope>
    <source>
        <strain evidence="1 2">ATCC 24622</strain>
    </source>
</reference>
<proteinExistence type="predicted"/>
<dbReference type="EMBL" id="JAZHXJ010000160">
    <property type="protein sequence ID" value="KAL1871173.1"/>
    <property type="molecule type" value="Genomic_DNA"/>
</dbReference>
<gene>
    <name evidence="1" type="ORF">VTK73DRAFT_2224</name>
</gene>
<organism evidence="1 2">
    <name type="scientific">Phialemonium thermophilum</name>
    <dbReference type="NCBI Taxonomy" id="223376"/>
    <lineage>
        <taxon>Eukaryota</taxon>
        <taxon>Fungi</taxon>
        <taxon>Dikarya</taxon>
        <taxon>Ascomycota</taxon>
        <taxon>Pezizomycotina</taxon>
        <taxon>Sordariomycetes</taxon>
        <taxon>Sordariomycetidae</taxon>
        <taxon>Cephalothecales</taxon>
        <taxon>Cephalothecaceae</taxon>
        <taxon>Phialemonium</taxon>
    </lineage>
</organism>
<dbReference type="Proteomes" id="UP001586593">
    <property type="component" value="Unassembled WGS sequence"/>
</dbReference>
<keyword evidence="2" id="KW-1185">Reference proteome</keyword>
<accession>A0ABR3X5I7</accession>
<name>A0ABR3X5I7_9PEZI</name>
<evidence type="ECO:0000313" key="1">
    <source>
        <dbReference type="EMBL" id="KAL1871173.1"/>
    </source>
</evidence>
<sequence>MGRRTAVAFRVSSPFRKKNMYVGKRTRSDGALRVVQLASMVLYTVASSSSPRTRGLTAFSKGSNKLYLGFSHAFTGTILEADIHVWTRCSGTNVSCMNFARQGVLRVVVPCLLCRARVIRVRRSRAGPSLLHLVTVALRCLIMGKPLLPSHSGGAVKSGFL</sequence>
<evidence type="ECO:0000313" key="2">
    <source>
        <dbReference type="Proteomes" id="UP001586593"/>
    </source>
</evidence>
<protein>
    <submittedName>
        <fullName evidence="1">Uncharacterized protein</fullName>
    </submittedName>
</protein>